<protein>
    <submittedName>
        <fullName evidence="1">Uncharacterized protein</fullName>
    </submittedName>
</protein>
<evidence type="ECO:0000313" key="1">
    <source>
        <dbReference type="EMBL" id="KAI8016616.1"/>
    </source>
</evidence>
<evidence type="ECO:0000313" key="2">
    <source>
        <dbReference type="Proteomes" id="UP001060215"/>
    </source>
</evidence>
<sequence>MDEKAPVVLDVEHLTVYERLKGWHIEIRHRDNYKRHDKYFYHQKSKGKFRSFIEVENYIIQGHFPQKSQQKLKKRKEPLALTLVHESSKEASCKKKKTSQSSKITKKHKKFVEKYLAKAWYNFLNSGKLEEEVHFSTNEEPTAPIGNFIASAC</sequence>
<dbReference type="Proteomes" id="UP001060215">
    <property type="component" value="Chromosome 4"/>
</dbReference>
<proteinExistence type="predicted"/>
<reference evidence="1 2" key="1">
    <citation type="journal article" date="2022" name="Plant J.">
        <title>Chromosome-level genome of Camellia lanceoleosa provides a valuable resource for understanding genome evolution and self-incompatibility.</title>
        <authorList>
            <person name="Gong W."/>
            <person name="Xiao S."/>
            <person name="Wang L."/>
            <person name="Liao Z."/>
            <person name="Chang Y."/>
            <person name="Mo W."/>
            <person name="Hu G."/>
            <person name="Li W."/>
            <person name="Zhao G."/>
            <person name="Zhu H."/>
            <person name="Hu X."/>
            <person name="Ji K."/>
            <person name="Xiang X."/>
            <person name="Song Q."/>
            <person name="Yuan D."/>
            <person name="Jin S."/>
            <person name="Zhang L."/>
        </authorList>
    </citation>
    <scope>NUCLEOTIDE SEQUENCE [LARGE SCALE GENOMIC DNA]</scope>
    <source>
        <strain evidence="1">SQ_2022a</strain>
    </source>
</reference>
<organism evidence="1 2">
    <name type="scientific">Camellia lanceoleosa</name>
    <dbReference type="NCBI Taxonomy" id="1840588"/>
    <lineage>
        <taxon>Eukaryota</taxon>
        <taxon>Viridiplantae</taxon>
        <taxon>Streptophyta</taxon>
        <taxon>Embryophyta</taxon>
        <taxon>Tracheophyta</taxon>
        <taxon>Spermatophyta</taxon>
        <taxon>Magnoliopsida</taxon>
        <taxon>eudicotyledons</taxon>
        <taxon>Gunneridae</taxon>
        <taxon>Pentapetalae</taxon>
        <taxon>asterids</taxon>
        <taxon>Ericales</taxon>
        <taxon>Theaceae</taxon>
        <taxon>Camellia</taxon>
    </lineage>
</organism>
<accession>A0ACC0HXB1</accession>
<dbReference type="EMBL" id="CM045761">
    <property type="protein sequence ID" value="KAI8016616.1"/>
    <property type="molecule type" value="Genomic_DNA"/>
</dbReference>
<keyword evidence="2" id="KW-1185">Reference proteome</keyword>
<gene>
    <name evidence="1" type="ORF">LOK49_LG05G00483</name>
</gene>
<name>A0ACC0HXB1_9ERIC</name>
<comment type="caution">
    <text evidence="1">The sequence shown here is derived from an EMBL/GenBank/DDBJ whole genome shotgun (WGS) entry which is preliminary data.</text>
</comment>